<protein>
    <submittedName>
        <fullName evidence="1">Uncharacterized protein</fullName>
    </submittedName>
</protein>
<sequence length="82" mass="9568">MGVSYEVTEYCKQCDRWIENCDCTCNECGDWLHDCSCQNEVQEATGDEKPFNLNDHILTDKELGTDFETQLKIMEGEHERKD</sequence>
<gene>
    <name evidence="1" type="ORF">PBC4_028</name>
</gene>
<proteinExistence type="predicted"/>
<dbReference type="Proteomes" id="UP000224963">
    <property type="component" value="Segment"/>
</dbReference>
<evidence type="ECO:0000313" key="1">
    <source>
        <dbReference type="EMBL" id="AKQ08220.1"/>
    </source>
</evidence>
<evidence type="ECO:0000313" key="2">
    <source>
        <dbReference type="Proteomes" id="UP000224963"/>
    </source>
</evidence>
<organism evidence="1 2">
    <name type="scientific">Bacillus phage PBC4</name>
    <dbReference type="NCBI Taxonomy" id="1675028"/>
    <lineage>
        <taxon>Viruses</taxon>
        <taxon>Duplodnaviria</taxon>
        <taxon>Heunggongvirae</taxon>
        <taxon>Uroviricota</taxon>
        <taxon>Caudoviricetes</taxon>
        <taxon>Sejongvirinae</taxon>
        <taxon>Yihwangvirus</taxon>
        <taxon>Yihwangvirus PBC4</taxon>
    </lineage>
</organism>
<accession>A0A1D6X873</accession>
<keyword evidence="2" id="KW-1185">Reference proteome</keyword>
<reference evidence="1 2" key="1">
    <citation type="journal article" date="2016" name="FEMS Microbiol. Lett.">
        <title>Characterization of LysPBC4, a novel Bacillus cereus-specific endolysin of bacteriophage PBC4.</title>
        <authorList>
            <person name="Na H."/>
            <person name="Kong M."/>
            <person name="Ryu S."/>
        </authorList>
    </citation>
    <scope>NUCLEOTIDE SEQUENCE [LARGE SCALE GENOMIC DNA]</scope>
</reference>
<dbReference type="EMBL" id="KT070866">
    <property type="protein sequence ID" value="AKQ08220.1"/>
    <property type="molecule type" value="Genomic_DNA"/>
</dbReference>
<name>A0A1D6X873_9CAUD</name>